<dbReference type="AlphaFoldDB" id="A0A0F9DJI8"/>
<organism evidence="1">
    <name type="scientific">marine sediment metagenome</name>
    <dbReference type="NCBI Taxonomy" id="412755"/>
    <lineage>
        <taxon>unclassified sequences</taxon>
        <taxon>metagenomes</taxon>
        <taxon>ecological metagenomes</taxon>
    </lineage>
</organism>
<evidence type="ECO:0008006" key="2">
    <source>
        <dbReference type="Google" id="ProtNLM"/>
    </source>
</evidence>
<evidence type="ECO:0000313" key="1">
    <source>
        <dbReference type="EMBL" id="KKL61838.1"/>
    </source>
</evidence>
<dbReference type="EMBL" id="LAZR01028689">
    <property type="protein sequence ID" value="KKL61838.1"/>
    <property type="molecule type" value="Genomic_DNA"/>
</dbReference>
<sequence length="393" mass="41194">MADMTRTVATSGADHTTIASAMAYIVSNFTYGTTDVATIQLVAAEEFNESNIVLGGVGGTESATTYLRIEADSGSRHDGTYNTGKARVRGNTNGQHVFQISDDYVHIRYLAIQQDSTGASDECIRLLDGLNDVLIEKSVIELDNGTDQQDCIHASHIDVTDIRIFDCVFKLNTGNRAAINGQAYSGASAKNQSYHIRHCTIDCDGAGWDNSASDPGAFEGGISGRADHASSTITFNVDNTACFDAGNGALDYNTNVGSFNDGTVTWSGQGNVGSDTSCKTELGATNNLDSQTLSITDEVATEFLVTNLTGGSEDYQLVDGASSTDNSIDNAIDPGAGDSRVDLDLDIAGNARPGTYTDRDTGAFEVVAAAAGSIMNQLQGSSLGSDLYNGTIL</sequence>
<protein>
    <recommendedName>
        <fullName evidence="2">Right handed beta helix domain-containing protein</fullName>
    </recommendedName>
</protein>
<proteinExistence type="predicted"/>
<gene>
    <name evidence="1" type="ORF">LCGC14_2191300</name>
</gene>
<name>A0A0F9DJI8_9ZZZZ</name>
<accession>A0A0F9DJI8</accession>
<comment type="caution">
    <text evidence="1">The sequence shown here is derived from an EMBL/GenBank/DDBJ whole genome shotgun (WGS) entry which is preliminary data.</text>
</comment>
<reference evidence="1" key="1">
    <citation type="journal article" date="2015" name="Nature">
        <title>Complex archaea that bridge the gap between prokaryotes and eukaryotes.</title>
        <authorList>
            <person name="Spang A."/>
            <person name="Saw J.H."/>
            <person name="Jorgensen S.L."/>
            <person name="Zaremba-Niedzwiedzka K."/>
            <person name="Martijn J."/>
            <person name="Lind A.E."/>
            <person name="van Eijk R."/>
            <person name="Schleper C."/>
            <person name="Guy L."/>
            <person name="Ettema T.J."/>
        </authorList>
    </citation>
    <scope>NUCLEOTIDE SEQUENCE</scope>
</reference>